<gene>
    <name evidence="2" type="ORF">C7S18_17870</name>
</gene>
<evidence type="ECO:0000313" key="3">
    <source>
        <dbReference type="Proteomes" id="UP000241074"/>
    </source>
</evidence>
<proteinExistence type="predicted"/>
<dbReference type="CDD" id="cd04179">
    <property type="entry name" value="DPM_DPG-synthase_like"/>
    <property type="match status" value="1"/>
</dbReference>
<dbReference type="Gene3D" id="3.90.550.10">
    <property type="entry name" value="Spore Coat Polysaccharide Biosynthesis Protein SpsA, Chain A"/>
    <property type="match status" value="1"/>
</dbReference>
<sequence length="245" mass="27180">MSGIVVAVPALNEQAAIQDVVQGVLDQGLPVIVINDGSEDQTGAIVDAMPIQVIHHVERQGKGQSLRDAFALAAKLGYTAVISMDGDGQHHAEDLPRMLAAHQARPDAMLLCAREIGREAQPGIRRFANHFADFWVSWACGQNVLDSQCGHRLYPLTMLAKMNLPQSEGFVFESEMLIEAARVGTPIGSIAIKARYHEGRRASHFRPLLDVWRITRMIFWRIVKRGLYLPGLYRSLTRRPLRLGA</sequence>
<dbReference type="Proteomes" id="UP000241074">
    <property type="component" value="Chromosome"/>
</dbReference>
<dbReference type="OrthoDB" id="9804335at2"/>
<reference evidence="2 3" key="2">
    <citation type="submission" date="2018-03" db="EMBL/GenBank/DDBJ databases">
        <authorList>
            <person name="Keele B.F."/>
        </authorList>
    </citation>
    <scope>NUCLEOTIDE SEQUENCE [LARGE SCALE GENOMIC DNA]</scope>
    <source>
        <strain evidence="2 3">D13</strain>
    </source>
</reference>
<keyword evidence="3" id="KW-1185">Reference proteome</keyword>
<evidence type="ECO:0000259" key="1">
    <source>
        <dbReference type="Pfam" id="PF00535"/>
    </source>
</evidence>
<evidence type="ECO:0000313" key="2">
    <source>
        <dbReference type="EMBL" id="AVP98931.1"/>
    </source>
</evidence>
<dbReference type="PANTHER" id="PTHR48090:SF7">
    <property type="entry name" value="RFBJ PROTEIN"/>
    <property type="match status" value="1"/>
</dbReference>
<dbReference type="SUPFAM" id="SSF53448">
    <property type="entry name" value="Nucleotide-diphospho-sugar transferases"/>
    <property type="match status" value="1"/>
</dbReference>
<dbReference type="InterPro" id="IPR029044">
    <property type="entry name" value="Nucleotide-diphossugar_trans"/>
</dbReference>
<dbReference type="InterPro" id="IPR050256">
    <property type="entry name" value="Glycosyltransferase_2"/>
</dbReference>
<organism evidence="2 3">
    <name type="scientific">Ahniella affigens</name>
    <dbReference type="NCBI Taxonomy" id="2021234"/>
    <lineage>
        <taxon>Bacteria</taxon>
        <taxon>Pseudomonadati</taxon>
        <taxon>Pseudomonadota</taxon>
        <taxon>Gammaproteobacteria</taxon>
        <taxon>Lysobacterales</taxon>
        <taxon>Rhodanobacteraceae</taxon>
        <taxon>Ahniella</taxon>
    </lineage>
</organism>
<dbReference type="PANTHER" id="PTHR48090">
    <property type="entry name" value="UNDECAPRENYL-PHOSPHATE 4-DEOXY-4-FORMAMIDO-L-ARABINOSE TRANSFERASE-RELATED"/>
    <property type="match status" value="1"/>
</dbReference>
<name>A0A2P1PVQ4_9GAMM</name>
<dbReference type="EMBL" id="CP027860">
    <property type="protein sequence ID" value="AVP98931.1"/>
    <property type="molecule type" value="Genomic_DNA"/>
</dbReference>
<dbReference type="Pfam" id="PF00535">
    <property type="entry name" value="Glycos_transf_2"/>
    <property type="match status" value="1"/>
</dbReference>
<dbReference type="KEGG" id="xba:C7S18_17870"/>
<accession>A0A2P1PVQ4</accession>
<dbReference type="AlphaFoldDB" id="A0A2P1PVQ4"/>
<dbReference type="InterPro" id="IPR001173">
    <property type="entry name" value="Glyco_trans_2-like"/>
</dbReference>
<feature type="domain" description="Glycosyltransferase 2-like" evidence="1">
    <location>
        <begin position="6"/>
        <end position="119"/>
    </location>
</feature>
<dbReference type="RefSeq" id="WP_106892849.1">
    <property type="nucleotide sequence ID" value="NZ_CP027860.1"/>
</dbReference>
<reference evidence="2 3" key="1">
    <citation type="submission" date="2018-03" db="EMBL/GenBank/DDBJ databases">
        <title>Ahniella affigens gen. nov., sp. nov., a gammaproteobacterium isolated from sandy soil near a stream.</title>
        <authorList>
            <person name="Ko Y."/>
            <person name="Kim J.-H."/>
        </authorList>
    </citation>
    <scope>NUCLEOTIDE SEQUENCE [LARGE SCALE GENOMIC DNA]</scope>
    <source>
        <strain evidence="2 3">D13</strain>
    </source>
</reference>
<protein>
    <submittedName>
        <fullName evidence="2">Dolichyl-phosphate mannose synthase</fullName>
    </submittedName>
</protein>